<feature type="domain" description="G-protein coupled receptors family 1 profile" evidence="11">
    <location>
        <begin position="34"/>
        <end position="271"/>
    </location>
</feature>
<feature type="transmembrane region" description="Helical" evidence="10">
    <location>
        <begin position="212"/>
        <end position="232"/>
    </location>
</feature>
<accession>A0A6P8IKI9</accession>
<evidence type="ECO:0000313" key="13">
    <source>
        <dbReference type="RefSeq" id="XP_031567210.1"/>
    </source>
</evidence>
<feature type="transmembrane region" description="Helical" evidence="10">
    <location>
        <begin position="55"/>
        <end position="81"/>
    </location>
</feature>
<keyword evidence="5" id="KW-0297">G-protein coupled receptor</keyword>
<evidence type="ECO:0000256" key="8">
    <source>
        <dbReference type="ARBA" id="ARBA00023180"/>
    </source>
</evidence>
<dbReference type="AlphaFoldDB" id="A0A6P8IKI9"/>
<dbReference type="PANTHER" id="PTHR24246:SF27">
    <property type="entry name" value="ADENOSINE RECEPTOR, ISOFORM A"/>
    <property type="match status" value="1"/>
</dbReference>
<evidence type="ECO:0000256" key="10">
    <source>
        <dbReference type="SAM" id="Phobius"/>
    </source>
</evidence>
<dbReference type="SUPFAM" id="SSF81321">
    <property type="entry name" value="Family A G protein-coupled receptor-like"/>
    <property type="match status" value="1"/>
</dbReference>
<organism evidence="12 13">
    <name type="scientific">Actinia tenebrosa</name>
    <name type="common">Australian red waratah sea anemone</name>
    <dbReference type="NCBI Taxonomy" id="6105"/>
    <lineage>
        <taxon>Eukaryota</taxon>
        <taxon>Metazoa</taxon>
        <taxon>Cnidaria</taxon>
        <taxon>Anthozoa</taxon>
        <taxon>Hexacorallia</taxon>
        <taxon>Actiniaria</taxon>
        <taxon>Actiniidae</taxon>
        <taxon>Actinia</taxon>
    </lineage>
</organism>
<dbReference type="PANTHER" id="PTHR24246">
    <property type="entry name" value="OLFACTORY RECEPTOR AND ADENOSINE RECEPTOR"/>
    <property type="match status" value="1"/>
</dbReference>
<evidence type="ECO:0000256" key="5">
    <source>
        <dbReference type="ARBA" id="ARBA00023040"/>
    </source>
</evidence>
<keyword evidence="12" id="KW-1185">Reference proteome</keyword>
<keyword evidence="9" id="KW-0807">Transducer</keyword>
<dbReference type="Pfam" id="PF00001">
    <property type="entry name" value="7tm_1"/>
    <property type="match status" value="2"/>
</dbReference>
<evidence type="ECO:0000256" key="6">
    <source>
        <dbReference type="ARBA" id="ARBA00023136"/>
    </source>
</evidence>
<dbReference type="GO" id="GO:0004930">
    <property type="term" value="F:G protein-coupled receptor activity"/>
    <property type="evidence" value="ECO:0007669"/>
    <property type="project" value="UniProtKB-KW"/>
</dbReference>
<evidence type="ECO:0000256" key="9">
    <source>
        <dbReference type="ARBA" id="ARBA00023224"/>
    </source>
</evidence>
<dbReference type="InterPro" id="IPR017452">
    <property type="entry name" value="GPCR_Rhodpsn_7TM"/>
</dbReference>
<keyword evidence="8" id="KW-0325">Glycoprotein</keyword>
<protein>
    <submittedName>
        <fullName evidence="13">Cannabinoid receptor type 1A-like</fullName>
    </submittedName>
</protein>
<evidence type="ECO:0000256" key="1">
    <source>
        <dbReference type="ARBA" id="ARBA00004651"/>
    </source>
</evidence>
<gene>
    <name evidence="13" type="primary">LOC116302129</name>
</gene>
<keyword evidence="2" id="KW-1003">Cell membrane</keyword>
<feature type="transmembrane region" description="Helical" evidence="10">
    <location>
        <begin position="162"/>
        <end position="185"/>
    </location>
</feature>
<feature type="transmembrane region" description="Helical" evidence="10">
    <location>
        <begin position="93"/>
        <end position="113"/>
    </location>
</feature>
<feature type="transmembrane region" description="Helical" evidence="10">
    <location>
        <begin position="252"/>
        <end position="273"/>
    </location>
</feature>
<keyword evidence="4 10" id="KW-1133">Transmembrane helix</keyword>
<dbReference type="PROSITE" id="PS50262">
    <property type="entry name" value="G_PROTEIN_RECEP_F1_2"/>
    <property type="match status" value="1"/>
</dbReference>
<evidence type="ECO:0000256" key="4">
    <source>
        <dbReference type="ARBA" id="ARBA00022989"/>
    </source>
</evidence>
<dbReference type="KEGG" id="aten:116302129"/>
<dbReference type="GeneID" id="116302129"/>
<feature type="transmembrane region" description="Helical" evidence="10">
    <location>
        <begin position="134"/>
        <end position="156"/>
    </location>
</feature>
<dbReference type="PRINTS" id="PR00237">
    <property type="entry name" value="GPCRRHODOPSN"/>
</dbReference>
<dbReference type="Proteomes" id="UP000515163">
    <property type="component" value="Unplaced"/>
</dbReference>
<dbReference type="RefSeq" id="XP_031567210.1">
    <property type="nucleotide sequence ID" value="XM_031711350.1"/>
</dbReference>
<dbReference type="OrthoDB" id="6015616at2759"/>
<dbReference type="FunCoup" id="A0A6P8IKI9">
    <property type="interactions" value="300"/>
</dbReference>
<dbReference type="Gene3D" id="1.20.1070.10">
    <property type="entry name" value="Rhodopsin 7-helix transmembrane proteins"/>
    <property type="match status" value="1"/>
</dbReference>
<sequence length="307" mass="35665">MYDPSKYKLEFISKEKAIFWLASFTLMSFLIVALNLATILTFVSNRYLRRRSVYCLINLTIADLLYGITGAVYGFCVYGFISMNLDMDPTFSIFVFLCIACTFLASALSLAIVSLERVCAFFFPFRHRVIRQRVYIGVFVVSWVIAIIATWVFKVLSNPSALILFYFVVTLSVIIIFSSYAAIFIKLKKNSPQEFQNQTSFSQRRQIQEKKLAKTLFIATALSIITCMPYVAYRFSYLHMNQDTLLLTHPNVYSLMYIFQRMNSVVNPIVYLFRMRDFRKALFQVVFRCSCTSRVNAYPVVHRNEII</sequence>
<evidence type="ECO:0000313" key="12">
    <source>
        <dbReference type="Proteomes" id="UP000515163"/>
    </source>
</evidence>
<keyword evidence="3 10" id="KW-0812">Transmembrane</keyword>
<dbReference type="InParanoid" id="A0A6P8IKI9"/>
<dbReference type="GO" id="GO:0005886">
    <property type="term" value="C:plasma membrane"/>
    <property type="evidence" value="ECO:0007669"/>
    <property type="project" value="UniProtKB-SubCell"/>
</dbReference>
<keyword evidence="6 10" id="KW-0472">Membrane</keyword>
<evidence type="ECO:0000256" key="3">
    <source>
        <dbReference type="ARBA" id="ARBA00022692"/>
    </source>
</evidence>
<proteinExistence type="predicted"/>
<evidence type="ECO:0000256" key="7">
    <source>
        <dbReference type="ARBA" id="ARBA00023170"/>
    </source>
</evidence>
<feature type="transmembrane region" description="Helical" evidence="10">
    <location>
        <begin position="20"/>
        <end position="43"/>
    </location>
</feature>
<name>A0A6P8IKI9_ACTTE</name>
<reference evidence="13" key="1">
    <citation type="submission" date="2025-08" db="UniProtKB">
        <authorList>
            <consortium name="RefSeq"/>
        </authorList>
    </citation>
    <scope>IDENTIFICATION</scope>
    <source>
        <tissue evidence="13">Tentacle</tissue>
    </source>
</reference>
<evidence type="ECO:0000259" key="11">
    <source>
        <dbReference type="PROSITE" id="PS50262"/>
    </source>
</evidence>
<dbReference type="CDD" id="cd00637">
    <property type="entry name" value="7tm_classA_rhodopsin-like"/>
    <property type="match status" value="1"/>
</dbReference>
<evidence type="ECO:0000256" key="2">
    <source>
        <dbReference type="ARBA" id="ARBA00022475"/>
    </source>
</evidence>
<comment type="subcellular location">
    <subcellularLocation>
        <location evidence="1">Cell membrane</location>
        <topology evidence="1">Multi-pass membrane protein</topology>
    </subcellularLocation>
</comment>
<dbReference type="InterPro" id="IPR000276">
    <property type="entry name" value="GPCR_Rhodpsn"/>
</dbReference>
<keyword evidence="7" id="KW-0675">Receptor</keyword>